<proteinExistence type="predicted"/>
<keyword evidence="3" id="KW-1185">Reference proteome</keyword>
<dbReference type="AlphaFoldDB" id="A0A1X0JM73"/>
<evidence type="ECO:0000313" key="2">
    <source>
        <dbReference type="EMBL" id="ORB63954.1"/>
    </source>
</evidence>
<evidence type="ECO:0000256" key="1">
    <source>
        <dbReference type="SAM" id="Phobius"/>
    </source>
</evidence>
<dbReference type="EMBL" id="MVIM01000009">
    <property type="protein sequence ID" value="ORB63954.1"/>
    <property type="molecule type" value="Genomic_DNA"/>
</dbReference>
<gene>
    <name evidence="2" type="ORF">BST47_18180</name>
</gene>
<dbReference type="OrthoDB" id="4735250at2"/>
<accession>A0A1X0JM73</accession>
<protein>
    <submittedName>
        <fullName evidence="2">Uncharacterized protein</fullName>
    </submittedName>
</protein>
<keyword evidence="1" id="KW-0812">Transmembrane</keyword>
<keyword evidence="1" id="KW-1133">Transmembrane helix</keyword>
<feature type="transmembrane region" description="Helical" evidence="1">
    <location>
        <begin position="63"/>
        <end position="84"/>
    </location>
</feature>
<comment type="caution">
    <text evidence="2">The sequence shown here is derived from an EMBL/GenBank/DDBJ whole genome shotgun (WGS) entry which is preliminary data.</text>
</comment>
<keyword evidence="1" id="KW-0472">Membrane</keyword>
<dbReference type="RefSeq" id="WP_083126993.1">
    <property type="nucleotide sequence ID" value="NZ_MVIM01000009.1"/>
</dbReference>
<dbReference type="Proteomes" id="UP000192411">
    <property type="component" value="Unassembled WGS sequence"/>
</dbReference>
<name>A0A1X0JM73_9MYCO</name>
<organism evidence="2 3">
    <name type="scientific">Mycolicibacterium tusciae</name>
    <dbReference type="NCBI Taxonomy" id="75922"/>
    <lineage>
        <taxon>Bacteria</taxon>
        <taxon>Bacillati</taxon>
        <taxon>Actinomycetota</taxon>
        <taxon>Actinomycetes</taxon>
        <taxon>Mycobacteriales</taxon>
        <taxon>Mycobacteriaceae</taxon>
        <taxon>Mycolicibacterium</taxon>
    </lineage>
</organism>
<feature type="transmembrane region" description="Helical" evidence="1">
    <location>
        <begin position="21"/>
        <end position="43"/>
    </location>
</feature>
<reference evidence="2 3" key="1">
    <citation type="submission" date="2017-02" db="EMBL/GenBank/DDBJ databases">
        <title>The new phylogeny of genus Mycobacterium.</title>
        <authorList>
            <person name="Tortoli E."/>
            <person name="Trovato A."/>
            <person name="Cirillo D.M."/>
        </authorList>
    </citation>
    <scope>NUCLEOTIDE SEQUENCE [LARGE SCALE GENOMIC DNA]</scope>
    <source>
        <strain evidence="2 3">DSM 44338</strain>
    </source>
</reference>
<evidence type="ECO:0000313" key="3">
    <source>
        <dbReference type="Proteomes" id="UP000192411"/>
    </source>
</evidence>
<sequence>MNIVPARVQEQISQVDRTYSLVIGISAGIAALWSIYRVFWLVYTAATFSSVGWSPISLVFPLVLWSVFALGTAFVSAAFLLRYAKNPE</sequence>